<dbReference type="PANTHER" id="PTHR43804:SF7">
    <property type="entry name" value="LD18447P"/>
    <property type="match status" value="1"/>
</dbReference>
<name>A0A1G2QWS7_9BACT</name>
<dbReference type="SMART" id="SM00937">
    <property type="entry name" value="PCRF"/>
    <property type="match status" value="1"/>
</dbReference>
<proteinExistence type="inferred from homology"/>
<gene>
    <name evidence="6" type="ORF">A2672_00705</name>
</gene>
<dbReference type="Pfam" id="PF03462">
    <property type="entry name" value="PCRF"/>
    <property type="match status" value="1"/>
</dbReference>
<dbReference type="Pfam" id="PF00472">
    <property type="entry name" value="RF-1"/>
    <property type="match status" value="1"/>
</dbReference>
<dbReference type="InterPro" id="IPR045853">
    <property type="entry name" value="Pep_chain_release_fac_I_sf"/>
</dbReference>
<comment type="similarity">
    <text evidence="1">Belongs to the prokaryotic/mitochondrial release factor family.</text>
</comment>
<keyword evidence="4" id="KW-0175">Coiled coil</keyword>
<dbReference type="InterPro" id="IPR000352">
    <property type="entry name" value="Pep_chain_release_fac_I"/>
</dbReference>
<sequence length="351" mass="39683">MDITSLQQEYDAVLQELQNPALISDWERFQELSKKKARMEKILKKSQEAEDLRTQLQENLEMLGAEDQPELLSLAEEELKTLQEKLKAAEQELQELLATNKENLPQALIMEFRAGTGGEEAALFAADLLSMYQKYAAKKGWLTTLIEEDRTDIGGIKSAAIEIEGQEAFLHLQYEAGVHRVQRIPTTEKAGRIHTSTATVALFPRAAKTQFQINSQDLKVEFTNSSGPGGQNVNKRQTAVRLTHVPTGLVVFSQSSRSQQKNKEAALSLLESKLLQQKEEKEEKEAAGKRKAQIGWAKRVEKIRTYNFPQNRVTDHRIEKSWHGLENIMAGNLDPVIQSLREYQRSSAEKA</sequence>
<dbReference type="InterPro" id="IPR005139">
    <property type="entry name" value="PCRF"/>
</dbReference>
<dbReference type="SUPFAM" id="SSF75620">
    <property type="entry name" value="Release factor"/>
    <property type="match status" value="1"/>
</dbReference>
<feature type="domain" description="Peptide chain release factor" evidence="5">
    <location>
        <begin position="61"/>
        <end position="175"/>
    </location>
</feature>
<dbReference type="NCBIfam" id="NF001859">
    <property type="entry name" value="PRK00591.1"/>
    <property type="match status" value="1"/>
</dbReference>
<evidence type="ECO:0000256" key="2">
    <source>
        <dbReference type="ARBA" id="ARBA00022481"/>
    </source>
</evidence>
<protein>
    <submittedName>
        <fullName evidence="6">Peptide chain release factor 1</fullName>
    </submittedName>
</protein>
<dbReference type="STRING" id="1802448.A2672_00705"/>
<comment type="caution">
    <text evidence="6">The sequence shown here is derived from an EMBL/GenBank/DDBJ whole genome shotgun (WGS) entry which is preliminary data.</text>
</comment>
<dbReference type="Proteomes" id="UP000178065">
    <property type="component" value="Unassembled WGS sequence"/>
</dbReference>
<dbReference type="Gene3D" id="3.30.160.20">
    <property type="match status" value="1"/>
</dbReference>
<dbReference type="GO" id="GO:0005737">
    <property type="term" value="C:cytoplasm"/>
    <property type="evidence" value="ECO:0007669"/>
    <property type="project" value="UniProtKB-ARBA"/>
</dbReference>
<keyword evidence="2" id="KW-0488">Methylation</keyword>
<dbReference type="PANTHER" id="PTHR43804">
    <property type="entry name" value="LD18447P"/>
    <property type="match status" value="1"/>
</dbReference>
<evidence type="ECO:0000256" key="1">
    <source>
        <dbReference type="ARBA" id="ARBA00010835"/>
    </source>
</evidence>
<dbReference type="EMBL" id="MHTT01000022">
    <property type="protein sequence ID" value="OHA65065.1"/>
    <property type="molecule type" value="Genomic_DNA"/>
</dbReference>
<feature type="coiled-coil region" evidence="4">
    <location>
        <begin position="29"/>
        <end position="103"/>
    </location>
</feature>
<accession>A0A1G2QWS7</accession>
<evidence type="ECO:0000256" key="4">
    <source>
        <dbReference type="SAM" id="Coils"/>
    </source>
</evidence>
<evidence type="ECO:0000256" key="3">
    <source>
        <dbReference type="ARBA" id="ARBA00022917"/>
    </source>
</evidence>
<dbReference type="GO" id="GO:0003747">
    <property type="term" value="F:translation release factor activity"/>
    <property type="evidence" value="ECO:0007669"/>
    <property type="project" value="InterPro"/>
</dbReference>
<dbReference type="Gene3D" id="3.30.70.1660">
    <property type="match status" value="1"/>
</dbReference>
<organism evidence="6 7">
    <name type="scientific">Candidatus Wildermuthbacteria bacterium RIFCSPHIGHO2_01_FULL_49_22b</name>
    <dbReference type="NCBI Taxonomy" id="1802448"/>
    <lineage>
        <taxon>Bacteria</taxon>
        <taxon>Candidatus Wildermuthiibacteriota</taxon>
    </lineage>
</organism>
<dbReference type="InterPro" id="IPR050057">
    <property type="entry name" value="Prokaryotic/Mito_RF"/>
</dbReference>
<dbReference type="AlphaFoldDB" id="A0A1G2QWS7"/>
<evidence type="ECO:0000313" key="7">
    <source>
        <dbReference type="Proteomes" id="UP000178065"/>
    </source>
</evidence>
<feature type="coiled-coil region" evidence="4">
    <location>
        <begin position="260"/>
        <end position="287"/>
    </location>
</feature>
<evidence type="ECO:0000313" key="6">
    <source>
        <dbReference type="EMBL" id="OHA65065.1"/>
    </source>
</evidence>
<reference evidence="6 7" key="1">
    <citation type="journal article" date="2016" name="Nat. Commun.">
        <title>Thousands of microbial genomes shed light on interconnected biogeochemical processes in an aquifer system.</title>
        <authorList>
            <person name="Anantharaman K."/>
            <person name="Brown C.T."/>
            <person name="Hug L.A."/>
            <person name="Sharon I."/>
            <person name="Castelle C.J."/>
            <person name="Probst A.J."/>
            <person name="Thomas B.C."/>
            <person name="Singh A."/>
            <person name="Wilkins M.J."/>
            <person name="Karaoz U."/>
            <person name="Brodie E.L."/>
            <person name="Williams K.H."/>
            <person name="Hubbard S.S."/>
            <person name="Banfield J.F."/>
        </authorList>
    </citation>
    <scope>NUCLEOTIDE SEQUENCE [LARGE SCALE GENOMIC DNA]</scope>
</reference>
<evidence type="ECO:0000259" key="5">
    <source>
        <dbReference type="SMART" id="SM00937"/>
    </source>
</evidence>
<dbReference type="Gene3D" id="6.10.140.1950">
    <property type="match status" value="1"/>
</dbReference>
<keyword evidence="3" id="KW-0648">Protein biosynthesis</keyword>